<dbReference type="GO" id="GO:0007064">
    <property type="term" value="P:mitotic sister chromatid cohesion"/>
    <property type="evidence" value="ECO:0007669"/>
    <property type="project" value="InterPro"/>
</dbReference>
<feature type="compositionally biased region" description="Basic and acidic residues" evidence="8">
    <location>
        <begin position="618"/>
        <end position="629"/>
    </location>
</feature>
<evidence type="ECO:0000259" key="9">
    <source>
        <dbReference type="SMART" id="SM00333"/>
    </source>
</evidence>
<dbReference type="GO" id="GO:0051301">
    <property type="term" value="P:cell division"/>
    <property type="evidence" value="ECO:0007669"/>
    <property type="project" value="UniProtKB-KW"/>
</dbReference>
<dbReference type="GO" id="GO:0006281">
    <property type="term" value="P:DNA repair"/>
    <property type="evidence" value="ECO:0007669"/>
    <property type="project" value="UniProtKB-KW"/>
</dbReference>
<dbReference type="SMART" id="SM00333">
    <property type="entry name" value="TUDOR"/>
    <property type="match status" value="1"/>
</dbReference>
<reference evidence="10" key="2">
    <citation type="submission" date="2023-04" db="EMBL/GenBank/DDBJ databases">
        <authorList>
            <person name="Bruccoleri R.E."/>
            <person name="Oakeley E.J."/>
            <person name="Faust A.-M."/>
            <person name="Dessus-Babus S."/>
            <person name="Altorfer M."/>
            <person name="Burckhardt D."/>
            <person name="Oertli M."/>
            <person name="Naumann U."/>
            <person name="Petersen F."/>
            <person name="Wong J."/>
        </authorList>
    </citation>
    <scope>NUCLEOTIDE SEQUENCE</scope>
    <source>
        <strain evidence="10">GSM-AAB239-AS_SAM_17_03QT</strain>
        <tissue evidence="10">Leaf</tissue>
    </source>
</reference>
<evidence type="ECO:0000256" key="8">
    <source>
        <dbReference type="SAM" id="MobiDB-lite"/>
    </source>
</evidence>
<dbReference type="GO" id="GO:0035825">
    <property type="term" value="P:homologous recombination"/>
    <property type="evidence" value="ECO:0007669"/>
    <property type="project" value="UniProtKB-ARBA"/>
</dbReference>
<evidence type="ECO:0000256" key="4">
    <source>
        <dbReference type="ARBA" id="ARBA00022776"/>
    </source>
</evidence>
<protein>
    <submittedName>
        <fullName evidence="10">Claspin</fullName>
    </submittedName>
</protein>
<dbReference type="GO" id="GO:0000785">
    <property type="term" value="C:chromatin"/>
    <property type="evidence" value="ECO:0007669"/>
    <property type="project" value="TreeGrafter"/>
</dbReference>
<dbReference type="Gene3D" id="2.30.30.140">
    <property type="match status" value="1"/>
</dbReference>
<feature type="region of interest" description="Disordered" evidence="8">
    <location>
        <begin position="1"/>
        <end position="24"/>
    </location>
</feature>
<dbReference type="InterPro" id="IPR039776">
    <property type="entry name" value="Pds5"/>
</dbReference>
<evidence type="ECO:0000313" key="11">
    <source>
        <dbReference type="Proteomes" id="UP001140949"/>
    </source>
</evidence>
<dbReference type="SUPFAM" id="SSF48371">
    <property type="entry name" value="ARM repeat"/>
    <property type="match status" value="1"/>
</dbReference>
<dbReference type="Pfam" id="PF20168">
    <property type="entry name" value="PDS5"/>
    <property type="match status" value="1"/>
</dbReference>
<dbReference type="CDD" id="cd20404">
    <property type="entry name" value="Tudor_Agenet_AtEML-like"/>
    <property type="match status" value="1"/>
</dbReference>
<proteinExistence type="predicted"/>
<feature type="compositionally biased region" description="Low complexity" evidence="8">
    <location>
        <begin position="871"/>
        <end position="885"/>
    </location>
</feature>
<feature type="compositionally biased region" description="Basic residues" evidence="8">
    <location>
        <begin position="941"/>
        <end position="950"/>
    </location>
</feature>
<keyword evidence="6" id="KW-0539">Nucleus</keyword>
<dbReference type="PANTHER" id="PTHR12663">
    <property type="entry name" value="ANDROGEN INDUCED INHIBITOR OF PROLIFERATION AS3 / PDS5-RELATED"/>
    <property type="match status" value="1"/>
</dbReference>
<feature type="compositionally biased region" description="Basic and acidic residues" evidence="8">
    <location>
        <begin position="920"/>
        <end position="930"/>
    </location>
</feature>
<evidence type="ECO:0000256" key="6">
    <source>
        <dbReference type="ARBA" id="ARBA00023242"/>
    </source>
</evidence>
<gene>
    <name evidence="10" type="ORF">M6B38_147360</name>
</gene>
<reference evidence="10" key="1">
    <citation type="journal article" date="2023" name="GigaByte">
        <title>Genome assembly of the bearded iris, Iris pallida Lam.</title>
        <authorList>
            <person name="Bruccoleri R.E."/>
            <person name="Oakeley E.J."/>
            <person name="Faust A.M.E."/>
            <person name="Altorfer M."/>
            <person name="Dessus-Babus S."/>
            <person name="Burckhardt D."/>
            <person name="Oertli M."/>
            <person name="Naumann U."/>
            <person name="Petersen F."/>
            <person name="Wong J."/>
        </authorList>
    </citation>
    <scope>NUCLEOTIDE SEQUENCE</scope>
    <source>
        <strain evidence="10">GSM-AAB239-AS_SAM_17_03QT</strain>
    </source>
</reference>
<keyword evidence="3" id="KW-0227">DNA damage</keyword>
<dbReference type="Proteomes" id="UP001140949">
    <property type="component" value="Unassembled WGS sequence"/>
</dbReference>
<feature type="compositionally biased region" description="Basic residues" evidence="8">
    <location>
        <begin position="792"/>
        <end position="805"/>
    </location>
</feature>
<feature type="compositionally biased region" description="Basic residues" evidence="8">
    <location>
        <begin position="557"/>
        <end position="569"/>
    </location>
</feature>
<feature type="compositionally biased region" description="Basic and acidic residues" evidence="8">
    <location>
        <begin position="421"/>
        <end position="442"/>
    </location>
</feature>
<keyword evidence="11" id="KW-1185">Reference proteome</keyword>
<dbReference type="PANTHER" id="PTHR12663:SF3">
    <property type="entry name" value="SISTER CHROMATID COHESION PROTEIN PDS5 HOMOLOG C"/>
    <property type="match status" value="1"/>
</dbReference>
<evidence type="ECO:0000256" key="1">
    <source>
        <dbReference type="ARBA" id="ARBA00004123"/>
    </source>
</evidence>
<dbReference type="InterPro" id="IPR016024">
    <property type="entry name" value="ARM-type_fold"/>
</dbReference>
<organism evidence="10 11">
    <name type="scientific">Iris pallida</name>
    <name type="common">Sweet iris</name>
    <dbReference type="NCBI Taxonomy" id="29817"/>
    <lineage>
        <taxon>Eukaryota</taxon>
        <taxon>Viridiplantae</taxon>
        <taxon>Streptophyta</taxon>
        <taxon>Embryophyta</taxon>
        <taxon>Tracheophyta</taxon>
        <taxon>Spermatophyta</taxon>
        <taxon>Magnoliopsida</taxon>
        <taxon>Liliopsida</taxon>
        <taxon>Asparagales</taxon>
        <taxon>Iridaceae</taxon>
        <taxon>Iridoideae</taxon>
        <taxon>Irideae</taxon>
        <taxon>Iris</taxon>
    </lineage>
</organism>
<feature type="region of interest" description="Disordered" evidence="8">
    <location>
        <begin position="317"/>
        <end position="656"/>
    </location>
</feature>
<feature type="compositionally biased region" description="Basic and acidic residues" evidence="8">
    <location>
        <begin position="387"/>
        <end position="414"/>
    </location>
</feature>
<evidence type="ECO:0000256" key="5">
    <source>
        <dbReference type="ARBA" id="ARBA00023204"/>
    </source>
</evidence>
<dbReference type="InterPro" id="IPR002999">
    <property type="entry name" value="Tudor"/>
</dbReference>
<feature type="compositionally biased region" description="Basic and acidic residues" evidence="8">
    <location>
        <begin position="504"/>
        <end position="531"/>
    </location>
</feature>
<feature type="region of interest" description="Disordered" evidence="8">
    <location>
        <begin position="711"/>
        <end position="950"/>
    </location>
</feature>
<comment type="subcellular location">
    <subcellularLocation>
        <location evidence="1">Nucleus</location>
    </subcellularLocation>
</comment>
<feature type="compositionally biased region" description="Polar residues" evidence="8">
    <location>
        <begin position="727"/>
        <end position="761"/>
    </location>
</feature>
<dbReference type="Gene3D" id="1.25.10.10">
    <property type="entry name" value="Leucine-rich Repeat Variant"/>
    <property type="match status" value="1"/>
</dbReference>
<dbReference type="InterPro" id="IPR011989">
    <property type="entry name" value="ARM-like"/>
</dbReference>
<feature type="compositionally biased region" description="Basic residues" evidence="8">
    <location>
        <begin position="466"/>
        <end position="477"/>
    </location>
</feature>
<keyword evidence="7" id="KW-0131">Cell cycle</keyword>
<feature type="domain" description="Tudor" evidence="9">
    <location>
        <begin position="656"/>
        <end position="714"/>
    </location>
</feature>
<name>A0AAX6FAB2_IRIPA</name>
<comment type="caution">
    <text evidence="10">The sequence shown here is derived from an EMBL/GenBank/DDBJ whole genome shotgun (WGS) entry which is preliminary data.</text>
</comment>
<evidence type="ECO:0000256" key="3">
    <source>
        <dbReference type="ARBA" id="ARBA00022763"/>
    </source>
</evidence>
<accession>A0AAX6FAB2</accession>
<evidence type="ECO:0000313" key="10">
    <source>
        <dbReference type="EMBL" id="KAJ6813143.1"/>
    </source>
</evidence>
<feature type="compositionally biased region" description="Polar residues" evidence="8">
    <location>
        <begin position="443"/>
        <end position="458"/>
    </location>
</feature>
<evidence type="ECO:0000256" key="2">
    <source>
        <dbReference type="ARBA" id="ARBA00022618"/>
    </source>
</evidence>
<dbReference type="EMBL" id="JANAVB010030814">
    <property type="protein sequence ID" value="KAJ6813143.1"/>
    <property type="molecule type" value="Genomic_DNA"/>
</dbReference>
<keyword evidence="4" id="KW-0498">Mitosis</keyword>
<keyword evidence="2" id="KW-0132">Cell division</keyword>
<dbReference type="GO" id="GO:0005634">
    <property type="term" value="C:nucleus"/>
    <property type="evidence" value="ECO:0007669"/>
    <property type="project" value="UniProtKB-SubCell"/>
</dbReference>
<dbReference type="SUPFAM" id="SSF63748">
    <property type="entry name" value="Tudor/PWWP/MBT"/>
    <property type="match status" value="1"/>
</dbReference>
<evidence type="ECO:0000256" key="7">
    <source>
        <dbReference type="ARBA" id="ARBA00023306"/>
    </source>
</evidence>
<sequence>MANASKSLEERLEELGNSLASSPDSSEELVSLLDLADELLSRVEQSPSQSMLTRLKPLMSALVAKELLRHSDTDVKAAVASCISEITRITAPEAPYEDDIMKEIFQMIVGAFEGLHDTSSRSFTKRVSVLETVAKVRSCVVMLDLECDALILEMFHHFLNTIRSNHSENVYSAMETIMTLVIEESEEISLELLSCLLIVVKKDNKDVLPIARKLVEQVIGGCANKLKPYLLEFVQSTGALLSDYSKVVASICQQSSDAVGNNEINTLGEIVVEDSKLSERTVSDEMLQEQEIGCPEKVGIVSENSQKEALNNGTVHVGNSDAIAQPPSPKQKPERSRCNGPSIDAVDASLVDCDNPEPVAVKPDGSLDLNPKAVKGRKSSSAQLTDTTDHSRVGSDKETPAVSSERKSHSKEAEPSEMDDLSAKEEMSAGSLDPEKKNEHNSVLENTSPDGASQNPSESLPEATRSKRGRQSRRKTTKQNVANAVAGKSAPSCSQKDALGNSRTQDDETPSKNDKTEPEGISRSEGKTERRSGKKLQLDVAAMDEEPVTVTSDTKIKPQRQRGKKGFKRKVIERDISGKKPNSNIKQKGEVALEDDVPGEPSLKDDVSSPGTPSKVPNIDESHLDDSKKPATSRKRFRGTENVLIPETSDHKEEQGDNIVGSKIRVWWPDDKKFYDGAITSFDHTSKMHKVVYTDGDVEVLLLKNERWEFAGGNTKIDGGKEKDIQGTDTSPMIRSKASRGTSNSLSKQPKTPSHSKSGNESSDKSGTKPRGRPRSGASNLEKFDDSPSISKKSKGRVVHGHKAKTSTSAVKLKAEPENKPLDATPSGIINDLSKHDTSKSSSKSKNAPTRSGRNSKASKSSSKLEEETPKPSSKSSEGTPKSGSQSEVDVVGGGNKVKQGPISKKRNKPDLLTPNGASSKEKVKVHENENTADAQDGTSTKRKKRRARK</sequence>
<dbReference type="AlphaFoldDB" id="A0AAX6FAB2"/>
<keyword evidence="5" id="KW-0234">DNA repair</keyword>